<feature type="transmembrane region" description="Helical" evidence="7">
    <location>
        <begin position="233"/>
        <end position="259"/>
    </location>
</feature>
<evidence type="ECO:0000313" key="8">
    <source>
        <dbReference type="EMBL" id="AXK42351.1"/>
    </source>
</evidence>
<dbReference type="AlphaFoldDB" id="A0A345YEJ9"/>
<dbReference type="OrthoDB" id="7400974at2"/>
<proteinExistence type="inferred from homology"/>
<sequence>MDGPAAGQGGLTQMACPAILTGDQFLTRVLGAIDCQAAYLGSYGWQALGHPGSLAATVMTGLLTLFVALFGIRLLFGPAPGGRDVVGDVIKVGIVLTLAFSWPAFRTMIHDVVLDGPGELAASAGASIMPQQTTLVGGLQQADDAMLRLIEQGTGRQTGAYVDADEPGGTFQGQALEDEDSFGLARLFYLTGILGSYGLLRIIAGLLLALAPLAAGLLLFEATRGIFAGWLRALVLALMGSAAVSVAAAGQLAILLPWLGDALRLRGLGYATPAAPTELLALTLGFALIQFGSIWLMAKIAFNRGWMTFPALSDLRVSATERSPALRGDPAPTFAQSRSQRLVDHMETQLRREESFHHERTDHRLLTRTGGDASQGNAATSRERSVEPLGSSWRRTSQRRSLAGTRRDQGV</sequence>
<evidence type="ECO:0000256" key="6">
    <source>
        <dbReference type="SAM" id="MobiDB-lite"/>
    </source>
</evidence>
<feature type="transmembrane region" description="Helical" evidence="7">
    <location>
        <begin position="88"/>
        <end position="105"/>
    </location>
</feature>
<evidence type="ECO:0000256" key="3">
    <source>
        <dbReference type="ARBA" id="ARBA00022692"/>
    </source>
</evidence>
<dbReference type="Proteomes" id="UP000254508">
    <property type="component" value="Chromosome"/>
</dbReference>
<feature type="transmembrane region" description="Helical" evidence="7">
    <location>
        <begin position="54"/>
        <end position="76"/>
    </location>
</feature>
<evidence type="ECO:0000256" key="2">
    <source>
        <dbReference type="ARBA" id="ARBA00007802"/>
    </source>
</evidence>
<evidence type="ECO:0000256" key="1">
    <source>
        <dbReference type="ARBA" id="ARBA00004141"/>
    </source>
</evidence>
<feature type="region of interest" description="Disordered" evidence="6">
    <location>
        <begin position="351"/>
        <end position="411"/>
    </location>
</feature>
<keyword evidence="4 7" id="KW-1133">Transmembrane helix</keyword>
<comment type="similarity">
    <text evidence="2">Belongs to the TrbL/VirB6 family.</text>
</comment>
<evidence type="ECO:0000256" key="7">
    <source>
        <dbReference type="SAM" id="Phobius"/>
    </source>
</evidence>
<dbReference type="EMBL" id="CP031357">
    <property type="protein sequence ID" value="AXK42351.1"/>
    <property type="molecule type" value="Genomic_DNA"/>
</dbReference>
<dbReference type="KEGG" id="err:DVR09_08370"/>
<organism evidence="8 9">
    <name type="scientific">Erythrobacter aureus</name>
    <dbReference type="NCBI Taxonomy" id="2182384"/>
    <lineage>
        <taxon>Bacteria</taxon>
        <taxon>Pseudomonadati</taxon>
        <taxon>Pseudomonadota</taxon>
        <taxon>Alphaproteobacteria</taxon>
        <taxon>Sphingomonadales</taxon>
        <taxon>Erythrobacteraceae</taxon>
        <taxon>Erythrobacter/Porphyrobacter group</taxon>
        <taxon>Erythrobacter</taxon>
    </lineage>
</organism>
<feature type="compositionally biased region" description="Basic and acidic residues" evidence="6">
    <location>
        <begin position="351"/>
        <end position="365"/>
    </location>
</feature>
<dbReference type="GO" id="GO:0016020">
    <property type="term" value="C:membrane"/>
    <property type="evidence" value="ECO:0007669"/>
    <property type="project" value="UniProtKB-SubCell"/>
</dbReference>
<keyword evidence="9" id="KW-1185">Reference proteome</keyword>
<comment type="subcellular location">
    <subcellularLocation>
        <location evidence="1">Membrane</location>
        <topology evidence="1">Multi-pass membrane protein</topology>
    </subcellularLocation>
</comment>
<feature type="transmembrane region" description="Helical" evidence="7">
    <location>
        <begin position="279"/>
        <end position="298"/>
    </location>
</feature>
<dbReference type="Pfam" id="PF04610">
    <property type="entry name" value="TrbL"/>
    <property type="match status" value="1"/>
</dbReference>
<dbReference type="GO" id="GO:0030255">
    <property type="term" value="P:protein secretion by the type IV secretion system"/>
    <property type="evidence" value="ECO:0007669"/>
    <property type="project" value="InterPro"/>
</dbReference>
<keyword evidence="5 7" id="KW-0472">Membrane</keyword>
<gene>
    <name evidence="8" type="ORF">DVR09_08370</name>
</gene>
<dbReference type="InterPro" id="IPR007688">
    <property type="entry name" value="Conjugal_tfr_TrbL/VirB6"/>
</dbReference>
<reference evidence="9" key="1">
    <citation type="submission" date="2018-07" db="EMBL/GenBank/DDBJ databases">
        <title>Genome sequence of Erythrobacter strain YH-07, an antagonistic bacterium isolated from Yellow Sea.</title>
        <authorList>
            <person name="Tang T."/>
            <person name="Liu Q."/>
            <person name="Sun X."/>
        </authorList>
    </citation>
    <scope>NUCLEOTIDE SEQUENCE [LARGE SCALE GENOMIC DNA]</scope>
    <source>
        <strain evidence="9">YH-07</strain>
    </source>
</reference>
<evidence type="ECO:0000256" key="4">
    <source>
        <dbReference type="ARBA" id="ARBA00022989"/>
    </source>
</evidence>
<protein>
    <submittedName>
        <fullName evidence="8">Conjugal transfer protein TrbL</fullName>
    </submittedName>
</protein>
<accession>A0A345YEJ9</accession>
<evidence type="ECO:0000256" key="5">
    <source>
        <dbReference type="ARBA" id="ARBA00023136"/>
    </source>
</evidence>
<name>A0A345YEJ9_9SPHN</name>
<feature type="transmembrane region" description="Helical" evidence="7">
    <location>
        <begin position="199"/>
        <end position="221"/>
    </location>
</feature>
<evidence type="ECO:0000313" key="9">
    <source>
        <dbReference type="Proteomes" id="UP000254508"/>
    </source>
</evidence>
<keyword evidence="3 7" id="KW-0812">Transmembrane</keyword>